<name>A0A8J1TCI8_OWEFU</name>
<dbReference type="Proteomes" id="UP000749559">
    <property type="component" value="Unassembled WGS sequence"/>
</dbReference>
<dbReference type="OrthoDB" id="10252017at2759"/>
<keyword evidence="2" id="KW-1185">Reference proteome</keyword>
<reference evidence="1" key="1">
    <citation type="submission" date="2022-03" db="EMBL/GenBank/DDBJ databases">
        <authorList>
            <person name="Martin C."/>
        </authorList>
    </citation>
    <scope>NUCLEOTIDE SEQUENCE</scope>
</reference>
<gene>
    <name evidence="1" type="ORF">OFUS_LOCUS23039</name>
</gene>
<organism evidence="1 2">
    <name type="scientific">Owenia fusiformis</name>
    <name type="common">Polychaete worm</name>
    <dbReference type="NCBI Taxonomy" id="6347"/>
    <lineage>
        <taxon>Eukaryota</taxon>
        <taxon>Metazoa</taxon>
        <taxon>Spiralia</taxon>
        <taxon>Lophotrochozoa</taxon>
        <taxon>Annelida</taxon>
        <taxon>Polychaeta</taxon>
        <taxon>Sedentaria</taxon>
        <taxon>Canalipalpata</taxon>
        <taxon>Sabellida</taxon>
        <taxon>Oweniida</taxon>
        <taxon>Oweniidae</taxon>
        <taxon>Owenia</taxon>
    </lineage>
</organism>
<dbReference type="EMBL" id="CAIIXF020000011">
    <property type="protein sequence ID" value="CAH1798968.1"/>
    <property type="molecule type" value="Genomic_DNA"/>
</dbReference>
<dbReference type="AlphaFoldDB" id="A0A8J1TCI8"/>
<evidence type="ECO:0000313" key="1">
    <source>
        <dbReference type="EMBL" id="CAH1798968.1"/>
    </source>
</evidence>
<accession>A0A8J1TCI8</accession>
<proteinExistence type="predicted"/>
<protein>
    <submittedName>
        <fullName evidence="1">Uncharacterized protein</fullName>
    </submittedName>
</protein>
<evidence type="ECO:0000313" key="2">
    <source>
        <dbReference type="Proteomes" id="UP000749559"/>
    </source>
</evidence>
<feature type="non-terminal residue" evidence="1">
    <location>
        <position position="1"/>
    </location>
</feature>
<sequence>MKKTIGCSSKSANEITIRVKDTASSSSVLSICDIKAYECTDGHYGASCIECTRKCKAGDTCVKSDGWCPGDCMAGYGPERECIRCSAGKWGVNCAEECTRHCKTRDECKREDGVCSGDCEDKYYPKYSCNQEANRIDGEPTFRSRGADYIEIEWNIVD</sequence>
<comment type="caution">
    <text evidence="1">The sequence shown here is derived from an EMBL/GenBank/DDBJ whole genome shotgun (WGS) entry which is preliminary data.</text>
</comment>